<protein>
    <submittedName>
        <fullName evidence="2">Uncharacterized protein</fullName>
    </submittedName>
</protein>
<proteinExistence type="predicted"/>
<reference evidence="2" key="1">
    <citation type="submission" date="2020-09" db="EMBL/GenBank/DDBJ databases">
        <title>Comparative genome analyses of four rice-infecting Rhizoctonia solani isolates reveal extensive enrichment of homogalacturonan modification genes.</title>
        <authorList>
            <person name="Lee D.-Y."/>
            <person name="Jeon J."/>
            <person name="Kim K.-T."/>
            <person name="Cheong K."/>
            <person name="Song H."/>
            <person name="Choi G."/>
            <person name="Ko J."/>
            <person name="Opiyo S.O."/>
            <person name="Zuo S."/>
            <person name="Madhav S."/>
            <person name="Lee Y.-H."/>
            <person name="Wang G.-L."/>
        </authorList>
    </citation>
    <scope>NUCLEOTIDE SEQUENCE</scope>
    <source>
        <strain evidence="2">AG1-IA B2</strain>
    </source>
</reference>
<dbReference type="AlphaFoldDB" id="A0A8H7M7G4"/>
<comment type="caution">
    <text evidence="2">The sequence shown here is derived from an EMBL/GenBank/DDBJ whole genome shotgun (WGS) entry which is preliminary data.</text>
</comment>
<feature type="region of interest" description="Disordered" evidence="1">
    <location>
        <begin position="1"/>
        <end position="118"/>
    </location>
</feature>
<accession>A0A8H7M7G4</accession>
<evidence type="ECO:0000313" key="3">
    <source>
        <dbReference type="Proteomes" id="UP000614334"/>
    </source>
</evidence>
<feature type="compositionally biased region" description="Basic and acidic residues" evidence="1">
    <location>
        <begin position="79"/>
        <end position="91"/>
    </location>
</feature>
<feature type="compositionally biased region" description="Basic residues" evidence="1">
    <location>
        <begin position="1"/>
        <end position="12"/>
    </location>
</feature>
<feature type="compositionally biased region" description="Basic residues" evidence="1">
    <location>
        <begin position="56"/>
        <end position="73"/>
    </location>
</feature>
<gene>
    <name evidence="2" type="ORF">RHS01_03006</name>
</gene>
<evidence type="ECO:0000256" key="1">
    <source>
        <dbReference type="SAM" id="MobiDB-lite"/>
    </source>
</evidence>
<sequence length="137" mass="15525">MASAGRAHKRVGVARDRPSEEPPPVNSGPLRGLSSSSSSDDTHPRARVPSHPSIARSKHRRDKKRQDKTKRTHTTAWRTQHDQMRLDERCKTPKLTSRTHTQTQRDPRGRLPHSSGLSLVCARQRARSDEVREFEPG</sequence>
<organism evidence="2 3">
    <name type="scientific">Rhizoctonia solani</name>
    <dbReference type="NCBI Taxonomy" id="456999"/>
    <lineage>
        <taxon>Eukaryota</taxon>
        <taxon>Fungi</taxon>
        <taxon>Dikarya</taxon>
        <taxon>Basidiomycota</taxon>
        <taxon>Agaricomycotina</taxon>
        <taxon>Agaricomycetes</taxon>
        <taxon>Cantharellales</taxon>
        <taxon>Ceratobasidiaceae</taxon>
        <taxon>Rhizoctonia</taxon>
    </lineage>
</organism>
<evidence type="ECO:0000313" key="2">
    <source>
        <dbReference type="EMBL" id="KAF8758497.1"/>
    </source>
</evidence>
<dbReference type="EMBL" id="JACYCF010000003">
    <property type="protein sequence ID" value="KAF8758497.1"/>
    <property type="molecule type" value="Genomic_DNA"/>
</dbReference>
<name>A0A8H7M7G4_9AGAM</name>
<dbReference type="Proteomes" id="UP000614334">
    <property type="component" value="Unassembled WGS sequence"/>
</dbReference>